<evidence type="ECO:0000256" key="8">
    <source>
        <dbReference type="ARBA" id="ARBA00022729"/>
    </source>
</evidence>
<comment type="similarity">
    <text evidence="13">Belongs to the SAT4 family.</text>
</comment>
<keyword evidence="12" id="KW-0449">Lipoprotein</keyword>
<evidence type="ECO:0000313" key="18">
    <source>
        <dbReference type="Proteomes" id="UP000091918"/>
    </source>
</evidence>
<feature type="domain" description="Rhodopsin" evidence="16">
    <location>
        <begin position="84"/>
        <end position="293"/>
    </location>
</feature>
<comment type="similarity">
    <text evidence="4">Belongs to the RBT5 family.</text>
</comment>
<sequence length="293" mass="32874">MQCIVQLAPVFSCLVQDPECVCSDPELIVAMDNCVLNRCTFKQSLTTKRIWDRTCGFPERDRSAVILLCGVAGASVAFTAYILRMVLKLPYFGEQIHADDWAISVAIVFGIPLGVISVPLANAGLGKDIWNIPFDDLTYILKLYYVQEVMYLVTMDVTKVSILFFYLRIFPSERFKIICYVVLCITIGYGMAFVLAALFQCTPVHLAWDRWDGEQENYTCSNINLLGWVSAAIDIILDVVIITLPTKQLMGLALSLKKKIHVVFMFGVGFFVTTISIARLKSLLQFGKSNNFT</sequence>
<protein>
    <submittedName>
        <fullName evidence="17">Uncharacterized protein</fullName>
    </submittedName>
</protein>
<keyword evidence="7 14" id="KW-0812">Transmembrane</keyword>
<keyword evidence="6" id="KW-0325">Glycoprotein</keyword>
<comment type="caution">
    <text evidence="17">The sequence shown here is derived from an EMBL/GenBank/DDBJ whole genome shotgun (WGS) entry which is preliminary data.</text>
</comment>
<feature type="transmembrane region" description="Helical" evidence="14">
    <location>
        <begin position="145"/>
        <end position="166"/>
    </location>
</feature>
<accession>A0A1B7NQE7</accession>
<dbReference type="GO" id="GO:0005576">
    <property type="term" value="C:extracellular region"/>
    <property type="evidence" value="ECO:0007669"/>
    <property type="project" value="UniProtKB-SubCell"/>
</dbReference>
<comment type="subcellular location">
    <subcellularLocation>
        <location evidence="2">Membrane</location>
        <topology evidence="2">Lipid-anchor</topology>
        <topology evidence="2">GPI-anchor</topology>
    </subcellularLocation>
    <subcellularLocation>
        <location evidence="1">Membrane</location>
        <topology evidence="1">Multi-pass membrane protein</topology>
    </subcellularLocation>
    <subcellularLocation>
        <location evidence="3">Secreted</location>
    </subcellularLocation>
</comment>
<dbReference type="OrthoDB" id="2496787at2759"/>
<proteinExistence type="inferred from homology"/>
<evidence type="ECO:0000256" key="4">
    <source>
        <dbReference type="ARBA" id="ARBA00010031"/>
    </source>
</evidence>
<name>A0A1B7NQE7_9EURO</name>
<dbReference type="Proteomes" id="UP000091918">
    <property type="component" value="Unassembled WGS sequence"/>
</dbReference>
<evidence type="ECO:0000259" key="15">
    <source>
        <dbReference type="Pfam" id="PF05730"/>
    </source>
</evidence>
<feature type="transmembrane region" description="Helical" evidence="14">
    <location>
        <begin position="178"/>
        <end position="199"/>
    </location>
</feature>
<dbReference type="InterPro" id="IPR008427">
    <property type="entry name" value="Extracellular_membr_CFEM_dom"/>
</dbReference>
<reference evidence="17 18" key="1">
    <citation type="submission" date="2015-07" db="EMBL/GenBank/DDBJ databases">
        <title>Emmonsia species relationships and genome sequence.</title>
        <authorList>
            <person name="Cuomo C.A."/>
            <person name="Schwartz I.S."/>
            <person name="Kenyon C."/>
            <person name="de Hoog G.S."/>
            <person name="Govender N.P."/>
            <person name="Botha A."/>
            <person name="Moreno L."/>
            <person name="de Vries M."/>
            <person name="Munoz J.F."/>
            <person name="Stielow J.B."/>
        </authorList>
    </citation>
    <scope>NUCLEOTIDE SEQUENCE [LARGE SCALE GENOMIC DNA]</scope>
    <source>
        <strain evidence="17 18">CBS 136260</strain>
    </source>
</reference>
<organism evidence="17 18">
    <name type="scientific">Emergomyces africanus</name>
    <dbReference type="NCBI Taxonomy" id="1955775"/>
    <lineage>
        <taxon>Eukaryota</taxon>
        <taxon>Fungi</taxon>
        <taxon>Dikarya</taxon>
        <taxon>Ascomycota</taxon>
        <taxon>Pezizomycotina</taxon>
        <taxon>Eurotiomycetes</taxon>
        <taxon>Eurotiomycetidae</taxon>
        <taxon>Onygenales</taxon>
        <taxon>Ajellomycetaceae</taxon>
        <taxon>Emergomyces</taxon>
    </lineage>
</organism>
<evidence type="ECO:0000256" key="12">
    <source>
        <dbReference type="ARBA" id="ARBA00023288"/>
    </source>
</evidence>
<dbReference type="Pfam" id="PF20684">
    <property type="entry name" value="Fung_rhodopsin"/>
    <property type="match status" value="1"/>
</dbReference>
<evidence type="ECO:0000256" key="13">
    <source>
        <dbReference type="ARBA" id="ARBA00038359"/>
    </source>
</evidence>
<dbReference type="InterPro" id="IPR052337">
    <property type="entry name" value="SAT4-like"/>
</dbReference>
<feature type="non-terminal residue" evidence="17">
    <location>
        <position position="293"/>
    </location>
</feature>
<feature type="transmembrane region" description="Helical" evidence="14">
    <location>
        <begin position="103"/>
        <end position="125"/>
    </location>
</feature>
<keyword evidence="5" id="KW-0964">Secreted</keyword>
<dbReference type="STRING" id="1658172.A0A1B7NQE7"/>
<evidence type="ECO:0000256" key="10">
    <source>
        <dbReference type="ARBA" id="ARBA00023136"/>
    </source>
</evidence>
<evidence type="ECO:0000259" key="16">
    <source>
        <dbReference type="Pfam" id="PF20684"/>
    </source>
</evidence>
<dbReference type="EMBL" id="LGUA01001202">
    <property type="protein sequence ID" value="OAX79009.1"/>
    <property type="molecule type" value="Genomic_DNA"/>
</dbReference>
<evidence type="ECO:0000256" key="11">
    <source>
        <dbReference type="ARBA" id="ARBA00023157"/>
    </source>
</evidence>
<dbReference type="GO" id="GO:0098552">
    <property type="term" value="C:side of membrane"/>
    <property type="evidence" value="ECO:0007669"/>
    <property type="project" value="UniProtKB-KW"/>
</dbReference>
<gene>
    <name evidence="17" type="ORF">ACJ72_06678</name>
</gene>
<keyword evidence="11" id="KW-1015">Disulfide bond</keyword>
<evidence type="ECO:0000256" key="9">
    <source>
        <dbReference type="ARBA" id="ARBA00022989"/>
    </source>
</evidence>
<evidence type="ECO:0000256" key="14">
    <source>
        <dbReference type="SAM" id="Phobius"/>
    </source>
</evidence>
<dbReference type="AlphaFoldDB" id="A0A1B7NQE7"/>
<keyword evidence="10 14" id="KW-0472">Membrane</keyword>
<dbReference type="PANTHER" id="PTHR33048">
    <property type="entry name" value="PTH11-LIKE INTEGRAL MEMBRANE PROTEIN (AFU_ORTHOLOGUE AFUA_5G11245)"/>
    <property type="match status" value="1"/>
</dbReference>
<evidence type="ECO:0000256" key="6">
    <source>
        <dbReference type="ARBA" id="ARBA00022622"/>
    </source>
</evidence>
<evidence type="ECO:0000313" key="17">
    <source>
        <dbReference type="EMBL" id="OAX79009.1"/>
    </source>
</evidence>
<feature type="domain" description="CFEM" evidence="15">
    <location>
        <begin position="2"/>
        <end position="55"/>
    </location>
</feature>
<evidence type="ECO:0000256" key="1">
    <source>
        <dbReference type="ARBA" id="ARBA00004141"/>
    </source>
</evidence>
<keyword evidence="9 14" id="KW-1133">Transmembrane helix</keyword>
<feature type="transmembrane region" description="Helical" evidence="14">
    <location>
        <begin position="260"/>
        <end position="280"/>
    </location>
</feature>
<evidence type="ECO:0000256" key="7">
    <source>
        <dbReference type="ARBA" id="ARBA00022692"/>
    </source>
</evidence>
<keyword evidence="6" id="KW-0336">GPI-anchor</keyword>
<feature type="transmembrane region" description="Helical" evidence="14">
    <location>
        <begin position="64"/>
        <end position="83"/>
    </location>
</feature>
<evidence type="ECO:0000256" key="5">
    <source>
        <dbReference type="ARBA" id="ARBA00022525"/>
    </source>
</evidence>
<evidence type="ECO:0000256" key="3">
    <source>
        <dbReference type="ARBA" id="ARBA00004613"/>
    </source>
</evidence>
<dbReference type="Pfam" id="PF05730">
    <property type="entry name" value="CFEM"/>
    <property type="match status" value="1"/>
</dbReference>
<feature type="transmembrane region" description="Helical" evidence="14">
    <location>
        <begin position="225"/>
        <end position="244"/>
    </location>
</feature>
<dbReference type="InterPro" id="IPR049326">
    <property type="entry name" value="Rhodopsin_dom_fungi"/>
</dbReference>
<dbReference type="PANTHER" id="PTHR33048:SF160">
    <property type="entry name" value="SAT4 FAMILY MEMBRANE PROTEIN"/>
    <property type="match status" value="1"/>
</dbReference>
<evidence type="ECO:0000256" key="2">
    <source>
        <dbReference type="ARBA" id="ARBA00004589"/>
    </source>
</evidence>
<keyword evidence="8" id="KW-0732">Signal</keyword>
<keyword evidence="18" id="KW-1185">Reference proteome</keyword>